<dbReference type="RefSeq" id="XP_056514028.1">
    <property type="nucleotide sequence ID" value="XM_056652961.1"/>
</dbReference>
<name>A0A9W9KH91_9EURO</name>
<dbReference type="EMBL" id="JAPMSZ010000004">
    <property type="protein sequence ID" value="KAJ5105032.1"/>
    <property type="molecule type" value="Genomic_DNA"/>
</dbReference>
<proteinExistence type="predicted"/>
<dbReference type="InterPro" id="IPR046896">
    <property type="entry name" value="Cup1-like_N"/>
</dbReference>
<reference evidence="3" key="2">
    <citation type="journal article" date="2023" name="IMA Fungus">
        <title>Comparative genomic study of the Penicillium genus elucidates a diverse pangenome and 15 lateral gene transfer events.</title>
        <authorList>
            <person name="Petersen C."/>
            <person name="Sorensen T."/>
            <person name="Nielsen M.R."/>
            <person name="Sondergaard T.E."/>
            <person name="Sorensen J.L."/>
            <person name="Fitzpatrick D.A."/>
            <person name="Frisvad J.C."/>
            <person name="Nielsen K.L."/>
        </authorList>
    </citation>
    <scope>NUCLEOTIDE SEQUENCE</scope>
    <source>
        <strain evidence="3">IBT 34128</strain>
    </source>
</reference>
<dbReference type="CDD" id="cd20273">
    <property type="entry name" value="Complex1_LYR_unchar"/>
    <property type="match status" value="1"/>
</dbReference>
<gene>
    <name evidence="3" type="ORF">NUU61_002379</name>
</gene>
<dbReference type="Pfam" id="PF20263">
    <property type="entry name" value="LYRM2-like"/>
    <property type="match status" value="1"/>
</dbReference>
<dbReference type="Proteomes" id="UP001141434">
    <property type="component" value="Unassembled WGS sequence"/>
</dbReference>
<dbReference type="AlphaFoldDB" id="A0A9W9KH91"/>
<sequence length="405" mass="46489">MQAGMCQWREIEIGCKARRSRGWGRAKGRVVPVTRQGFRIFAFRFGCNFDPPTTPEGLTMASTLPANSFNATRWRHLLRATLRECTYLPDPIARHYMHHEILARYRAAASPGRSQPAHLLSRKAKSKLSLLKRANAGHPSPLEKVLLTSYGRVGKRRHQLLAQMMTPPIPEDTQALRGLVEQPNRFDDGWQAPSIMMSLAKSQINNGVLTASRVRPQVKSLFPRIPEENSWGSPVCRSRRVNIRRKWYQDTMYSLLPPLPEEDLRILDGLISGTVKWEPVPRRKPGQTTVQDTAPIKRDLLGLLVQGPQKEGTFGAFVDGRPHRIRSRYMRRHWRRVSSLVPRMRWDADYEKWRFSWETPKTVPRLAFQVNPIVDSTHLFQDQTPKTTVSSQSRSQTHEPSSNLL</sequence>
<evidence type="ECO:0000313" key="3">
    <source>
        <dbReference type="EMBL" id="KAJ5105032.1"/>
    </source>
</evidence>
<evidence type="ECO:0000313" key="4">
    <source>
        <dbReference type="Proteomes" id="UP001141434"/>
    </source>
</evidence>
<feature type="region of interest" description="Disordered" evidence="1">
    <location>
        <begin position="379"/>
        <end position="405"/>
    </location>
</feature>
<dbReference type="OrthoDB" id="5521299at2759"/>
<dbReference type="GeneID" id="81392129"/>
<accession>A0A9W9KH91</accession>
<organism evidence="3 4">
    <name type="scientific">Penicillium alfredii</name>
    <dbReference type="NCBI Taxonomy" id="1506179"/>
    <lineage>
        <taxon>Eukaryota</taxon>
        <taxon>Fungi</taxon>
        <taxon>Dikarya</taxon>
        <taxon>Ascomycota</taxon>
        <taxon>Pezizomycotina</taxon>
        <taxon>Eurotiomycetes</taxon>
        <taxon>Eurotiomycetidae</taxon>
        <taxon>Eurotiales</taxon>
        <taxon>Aspergillaceae</taxon>
        <taxon>Penicillium</taxon>
    </lineage>
</organism>
<evidence type="ECO:0000259" key="2">
    <source>
        <dbReference type="Pfam" id="PF20263"/>
    </source>
</evidence>
<feature type="domain" description="LYR motif-containing protein Cup1-like N-terminal" evidence="2">
    <location>
        <begin position="77"/>
        <end position="161"/>
    </location>
</feature>
<keyword evidence="4" id="KW-1185">Reference proteome</keyword>
<comment type="caution">
    <text evidence="3">The sequence shown here is derived from an EMBL/GenBank/DDBJ whole genome shotgun (WGS) entry which is preliminary data.</text>
</comment>
<evidence type="ECO:0000256" key="1">
    <source>
        <dbReference type="SAM" id="MobiDB-lite"/>
    </source>
</evidence>
<reference evidence="3" key="1">
    <citation type="submission" date="2022-11" db="EMBL/GenBank/DDBJ databases">
        <authorList>
            <person name="Petersen C."/>
        </authorList>
    </citation>
    <scope>NUCLEOTIDE SEQUENCE</scope>
    <source>
        <strain evidence="3">IBT 34128</strain>
    </source>
</reference>
<protein>
    <recommendedName>
        <fullName evidence="2">LYR motif-containing protein Cup1-like N-terminal domain-containing protein</fullName>
    </recommendedName>
</protein>